<evidence type="ECO:0000313" key="2">
    <source>
        <dbReference type="EMBL" id="QZA78283.1"/>
    </source>
</evidence>
<dbReference type="EMBL" id="CP081150">
    <property type="protein sequence ID" value="QZA78283.1"/>
    <property type="molecule type" value="Genomic_DNA"/>
</dbReference>
<name>A0ABX8Z6T8_9NEIS</name>
<keyword evidence="1" id="KW-0732">Signal</keyword>
<feature type="signal peptide" evidence="1">
    <location>
        <begin position="1"/>
        <end position="18"/>
    </location>
</feature>
<feature type="chain" id="PRO_5045226959" description="Lipocalin-like domain-containing protein" evidence="1">
    <location>
        <begin position="19"/>
        <end position="177"/>
    </location>
</feature>
<accession>A0ABX8Z6T8</accession>
<sequence>MRHFLILAALLYAGIATAKPVQIHGTWSQQQEIESMEITIAGQWRFNHADQTLITSAAPAQFMTVKSGDWLNQELRHHPAGMMRKLSWSKDAQRPPQLILGQNMSFVGEVIPGWHWDQYLTLANQQQKVKLSPGKPRTVGGWCILISDVRPAKASKPNIANETETRLDWWIQAKPCQ</sequence>
<keyword evidence="3" id="KW-1185">Reference proteome</keyword>
<dbReference type="Proteomes" id="UP000825679">
    <property type="component" value="Chromosome"/>
</dbReference>
<reference evidence="2 3" key="1">
    <citation type="submission" date="2021-08" db="EMBL/GenBank/DDBJ databases">
        <title>complete genome sequencing of Deefgea sp. D25.</title>
        <authorList>
            <person name="Bae J.-W."/>
            <person name="Gim D.-H."/>
        </authorList>
    </citation>
    <scope>NUCLEOTIDE SEQUENCE [LARGE SCALE GENOMIC DNA]</scope>
    <source>
        <strain evidence="2 3">D25</strain>
    </source>
</reference>
<gene>
    <name evidence="2" type="ORF">K4H28_02375</name>
</gene>
<proteinExistence type="predicted"/>
<evidence type="ECO:0000313" key="3">
    <source>
        <dbReference type="Proteomes" id="UP000825679"/>
    </source>
</evidence>
<evidence type="ECO:0008006" key="4">
    <source>
        <dbReference type="Google" id="ProtNLM"/>
    </source>
</evidence>
<evidence type="ECO:0000256" key="1">
    <source>
        <dbReference type="SAM" id="SignalP"/>
    </source>
</evidence>
<dbReference type="RefSeq" id="WP_221006739.1">
    <property type="nucleotide sequence ID" value="NZ_CP081150.1"/>
</dbReference>
<protein>
    <recommendedName>
        <fullName evidence="4">Lipocalin-like domain-containing protein</fullName>
    </recommendedName>
</protein>
<organism evidence="2 3">
    <name type="scientific">Deefgea tanakiae</name>
    <dbReference type="NCBI Taxonomy" id="2865840"/>
    <lineage>
        <taxon>Bacteria</taxon>
        <taxon>Pseudomonadati</taxon>
        <taxon>Pseudomonadota</taxon>
        <taxon>Betaproteobacteria</taxon>
        <taxon>Neisseriales</taxon>
        <taxon>Chitinibacteraceae</taxon>
        <taxon>Deefgea</taxon>
    </lineage>
</organism>